<keyword evidence="2" id="KW-0614">Plasmid</keyword>
<gene>
    <name evidence="2" type="ORF">RCFBP_mp10274</name>
</gene>
<proteinExistence type="predicted"/>
<dbReference type="RefSeq" id="WP_013207615.1">
    <property type="nucleotide sequence ID" value="NC_014309.1"/>
</dbReference>
<sequence length="167" mass="18506">MHIIVRFSRIVALLLFVLAIPAIIITIGSRYTGDRVYIMNSTSCRVVVTEEHDGYRANPGESTLIKSSFVNQTPTMMIRVGSTFWFGGLHFSQKKLRLRDHDDVLIPRTWRQSSFFGTKLTYEITADGELRLKGPRGESSAPQPSGLPLKAPAQALAEGCGNASPRQ</sequence>
<protein>
    <submittedName>
        <fullName evidence="2">Uncharacterized protein</fullName>
    </submittedName>
</protein>
<name>D8P2C8_RALSL</name>
<accession>D8P2C8</accession>
<reference evidence="2" key="1">
    <citation type="journal article" date="2010" name="BMC Genomics">
        <title>Genomes of three tomato pathogens within the Ralstonia solanacearum species complex reveal significant evolutionary divergence.</title>
        <authorList>
            <person name="Remenant B."/>
            <person name="Coupat-Goutaland B."/>
            <person name="Guidot A."/>
            <person name="Cellier G."/>
            <person name="Wicker E."/>
            <person name="Allen C."/>
            <person name="Fegan M."/>
            <person name="Pruvost O."/>
            <person name="Elbaz M."/>
            <person name="Calteau A."/>
            <person name="Salvignol G."/>
            <person name="Mornico D."/>
            <person name="Mangenot S."/>
            <person name="Barbe V."/>
            <person name="Medigue C."/>
            <person name="Prior P."/>
        </authorList>
    </citation>
    <scope>NUCLEOTIDE SEQUENCE [LARGE SCALE GENOMIC DNA]</scope>
    <source>
        <strain evidence="2">CFBP2957</strain>
        <plasmid evidence="2">RCFBPv3_mp</plasmid>
    </source>
</reference>
<reference evidence="2" key="2">
    <citation type="submission" date="2010-02" db="EMBL/GenBank/DDBJ databases">
        <authorList>
            <person name="Genoscope - CEA"/>
        </authorList>
    </citation>
    <scope>NUCLEOTIDE SEQUENCE</scope>
    <source>
        <strain evidence="2">CFBP2957</strain>
        <plasmid evidence="2">RCFBPv3_mp</plasmid>
    </source>
</reference>
<evidence type="ECO:0000313" key="2">
    <source>
        <dbReference type="EMBL" id="CBJ53064.1"/>
    </source>
</evidence>
<evidence type="ECO:0000256" key="1">
    <source>
        <dbReference type="SAM" id="MobiDB-lite"/>
    </source>
</evidence>
<dbReference type="AlphaFoldDB" id="D8P2C8"/>
<dbReference type="EMBL" id="FP885907">
    <property type="protein sequence ID" value="CBJ53064.1"/>
    <property type="molecule type" value="Genomic_DNA"/>
</dbReference>
<geneLocation type="plasmid" evidence="2">
    <name>RCFBPv3_mp</name>
</geneLocation>
<feature type="region of interest" description="Disordered" evidence="1">
    <location>
        <begin position="131"/>
        <end position="167"/>
    </location>
</feature>
<organism evidence="2">
    <name type="scientific">Ralstonia solanacearum CFBP2957</name>
    <dbReference type="NCBI Taxonomy" id="859656"/>
    <lineage>
        <taxon>Bacteria</taxon>
        <taxon>Pseudomonadati</taxon>
        <taxon>Pseudomonadota</taxon>
        <taxon>Betaproteobacteria</taxon>
        <taxon>Burkholderiales</taxon>
        <taxon>Burkholderiaceae</taxon>
        <taxon>Ralstonia</taxon>
        <taxon>Ralstonia solanacearum species complex</taxon>
    </lineage>
</organism>